<evidence type="ECO:0000256" key="8">
    <source>
        <dbReference type="SAM" id="MobiDB-lite"/>
    </source>
</evidence>
<dbReference type="FunFam" id="1.10.472.80:FF:000023">
    <property type="entry name" value="TBC1 domain family member 8B"/>
    <property type="match status" value="1"/>
</dbReference>
<dbReference type="Gene3D" id="1.10.472.80">
    <property type="entry name" value="Ypt/Rab-GAP domain of gyp1p, domain 3"/>
    <property type="match status" value="1"/>
</dbReference>
<evidence type="ECO:0000256" key="7">
    <source>
        <dbReference type="ARBA" id="ARBA00067411"/>
    </source>
</evidence>
<dbReference type="FunFam" id="1.10.238.10:FF:000119">
    <property type="entry name" value="TBC1 domain family member 9"/>
    <property type="match status" value="1"/>
</dbReference>
<dbReference type="GO" id="GO:0003094">
    <property type="term" value="P:glomerular filtration"/>
    <property type="evidence" value="ECO:0007669"/>
    <property type="project" value="UniProtKB-ARBA"/>
</dbReference>
<dbReference type="GO" id="GO:0005096">
    <property type="term" value="F:GTPase activator activity"/>
    <property type="evidence" value="ECO:0007669"/>
    <property type="project" value="UniProtKB-KW"/>
</dbReference>
<comment type="caution">
    <text evidence="11">The sequence shown here is derived from an EMBL/GenBank/DDBJ whole genome shotgun (WGS) entry which is preliminary data.</text>
</comment>
<evidence type="ECO:0000259" key="10">
    <source>
        <dbReference type="PROSITE" id="PS50222"/>
    </source>
</evidence>
<dbReference type="AlphaFoldDB" id="A0A9D3N3P9"/>
<name>A0A9D3N3P9_9TELE</name>
<dbReference type="FunFam" id="1.10.8.270:FF:000002">
    <property type="entry name" value="TBC1 domain family member 9B"/>
    <property type="match status" value="1"/>
</dbReference>
<dbReference type="InterPro" id="IPR002048">
    <property type="entry name" value="EF_hand_dom"/>
</dbReference>
<dbReference type="InterPro" id="IPR018247">
    <property type="entry name" value="EF_Hand_1_Ca_BS"/>
</dbReference>
<feature type="compositionally biased region" description="Low complexity" evidence="8">
    <location>
        <begin position="994"/>
        <end position="1010"/>
    </location>
</feature>
<dbReference type="Pfam" id="PF02893">
    <property type="entry name" value="GRAM"/>
    <property type="match status" value="2"/>
</dbReference>
<evidence type="ECO:0000256" key="1">
    <source>
        <dbReference type="ARBA" id="ARBA00004514"/>
    </source>
</evidence>
<dbReference type="SMART" id="SM00054">
    <property type="entry name" value="EFh"/>
    <property type="match status" value="1"/>
</dbReference>
<feature type="compositionally biased region" description="Polar residues" evidence="8">
    <location>
        <begin position="1011"/>
        <end position="1026"/>
    </location>
</feature>
<feature type="domain" description="Rab-GAP TBC" evidence="9">
    <location>
        <begin position="475"/>
        <end position="661"/>
    </location>
</feature>
<evidence type="ECO:0000256" key="3">
    <source>
        <dbReference type="ARBA" id="ARBA00022490"/>
    </source>
</evidence>
<dbReference type="SMART" id="SM00164">
    <property type="entry name" value="TBC"/>
    <property type="match status" value="1"/>
</dbReference>
<dbReference type="SMART" id="SM00568">
    <property type="entry name" value="GRAM"/>
    <property type="match status" value="2"/>
</dbReference>
<dbReference type="InterPro" id="IPR000195">
    <property type="entry name" value="Rab-GAP-TBC_dom"/>
</dbReference>
<dbReference type="OrthoDB" id="17687at2759"/>
<accession>A0A9D3N3P9</accession>
<dbReference type="FunFam" id="2.30.29.30:FF:000013">
    <property type="entry name" value="Putative TBC1 domain family member 8B"/>
    <property type="match status" value="1"/>
</dbReference>
<dbReference type="Pfam" id="PF00566">
    <property type="entry name" value="RabGAP-TBC"/>
    <property type="match status" value="1"/>
</dbReference>
<dbReference type="InterPro" id="IPR035969">
    <property type="entry name" value="Rab-GAP_TBC_sf"/>
</dbReference>
<evidence type="ECO:0000256" key="5">
    <source>
        <dbReference type="ARBA" id="ARBA00022737"/>
    </source>
</evidence>
<dbReference type="PANTHER" id="PTHR47666">
    <property type="entry name" value="PROTEIN VASCULAR ASSOCIATED DEATH 1, CHLOROPLASTIC"/>
    <property type="match status" value="1"/>
</dbReference>
<dbReference type="InterPro" id="IPR004182">
    <property type="entry name" value="GRAM"/>
</dbReference>
<protein>
    <recommendedName>
        <fullName evidence="7">TBC1 domain family member 8B</fullName>
    </recommendedName>
</protein>
<evidence type="ECO:0000256" key="4">
    <source>
        <dbReference type="ARBA" id="ARBA00022723"/>
    </source>
</evidence>
<dbReference type="GO" id="GO:0005829">
    <property type="term" value="C:cytosol"/>
    <property type="evidence" value="ECO:0007669"/>
    <property type="project" value="UniProtKB-SubCell"/>
</dbReference>
<proteinExistence type="predicted"/>
<gene>
    <name evidence="11" type="ORF">KOW79_021611</name>
</gene>
<dbReference type="Gene3D" id="1.10.238.10">
    <property type="entry name" value="EF-hand"/>
    <property type="match status" value="1"/>
</dbReference>
<dbReference type="PANTHER" id="PTHR47666:SF4">
    <property type="entry name" value="TBC1 DOMAIN FAMILY MEMBER 8B"/>
    <property type="match status" value="1"/>
</dbReference>
<keyword evidence="12" id="KW-1185">Reference proteome</keyword>
<dbReference type="PROSITE" id="PS50086">
    <property type="entry name" value="TBC_RABGAP"/>
    <property type="match status" value="1"/>
</dbReference>
<dbReference type="Gene3D" id="1.10.8.270">
    <property type="entry name" value="putative rabgap domain of human tbc1 domain family member 14 like domains"/>
    <property type="match status" value="1"/>
</dbReference>
<evidence type="ECO:0000259" key="9">
    <source>
        <dbReference type="PROSITE" id="PS50086"/>
    </source>
</evidence>
<dbReference type="Gene3D" id="2.30.29.30">
    <property type="entry name" value="Pleckstrin-homology domain (PH domain)/Phosphotyrosine-binding domain (PTB)"/>
    <property type="match status" value="2"/>
</dbReference>
<dbReference type="SUPFAM" id="SSF47473">
    <property type="entry name" value="EF-hand"/>
    <property type="match status" value="1"/>
</dbReference>
<comment type="subcellular location">
    <subcellularLocation>
        <location evidence="1">Cytoplasm</location>
        <location evidence="1">Cytosol</location>
    </subcellularLocation>
</comment>
<keyword evidence="5" id="KW-0677">Repeat</keyword>
<keyword evidence="3" id="KW-0963">Cytoplasm</keyword>
<evidence type="ECO:0000313" key="11">
    <source>
        <dbReference type="EMBL" id="KAG7314308.1"/>
    </source>
</evidence>
<dbReference type="PROSITE" id="PS50222">
    <property type="entry name" value="EF_HAND_2"/>
    <property type="match status" value="1"/>
</dbReference>
<reference evidence="11 12" key="1">
    <citation type="submission" date="2021-06" db="EMBL/GenBank/DDBJ databases">
        <title>Chromosome-level genome assembly of the red-tail catfish (Hemibagrus wyckioides).</title>
        <authorList>
            <person name="Shao F."/>
        </authorList>
    </citation>
    <scope>NUCLEOTIDE SEQUENCE [LARGE SCALE GENOMIC DNA]</scope>
    <source>
        <strain evidence="11">EC202008001</strain>
        <tissue evidence="11">Blood</tissue>
    </source>
</reference>
<feature type="region of interest" description="Disordered" evidence="8">
    <location>
        <begin position="983"/>
        <end position="1064"/>
    </location>
</feature>
<feature type="domain" description="EF-hand" evidence="10">
    <location>
        <begin position="844"/>
        <end position="879"/>
    </location>
</feature>
<dbReference type="Proteomes" id="UP000824219">
    <property type="component" value="Linkage Group LG28"/>
</dbReference>
<evidence type="ECO:0000256" key="6">
    <source>
        <dbReference type="ARBA" id="ARBA00022837"/>
    </source>
</evidence>
<dbReference type="EMBL" id="JAHKSW010000028">
    <property type="protein sequence ID" value="KAG7314308.1"/>
    <property type="molecule type" value="Genomic_DNA"/>
</dbReference>
<feature type="compositionally biased region" description="Low complexity" evidence="8">
    <location>
        <begin position="1027"/>
        <end position="1064"/>
    </location>
</feature>
<keyword evidence="2" id="KW-0343">GTPase activation</keyword>
<dbReference type="SUPFAM" id="SSF47923">
    <property type="entry name" value="Ypt/Rab-GAP domain of gyp1p"/>
    <property type="match status" value="2"/>
</dbReference>
<organism evidence="11 12">
    <name type="scientific">Hemibagrus wyckioides</name>
    <dbReference type="NCBI Taxonomy" id="337641"/>
    <lineage>
        <taxon>Eukaryota</taxon>
        <taxon>Metazoa</taxon>
        <taxon>Chordata</taxon>
        <taxon>Craniata</taxon>
        <taxon>Vertebrata</taxon>
        <taxon>Euteleostomi</taxon>
        <taxon>Actinopterygii</taxon>
        <taxon>Neopterygii</taxon>
        <taxon>Teleostei</taxon>
        <taxon>Ostariophysi</taxon>
        <taxon>Siluriformes</taxon>
        <taxon>Bagridae</taxon>
        <taxon>Hemibagrus</taxon>
    </lineage>
</organism>
<evidence type="ECO:0000313" key="12">
    <source>
        <dbReference type="Proteomes" id="UP000824219"/>
    </source>
</evidence>
<evidence type="ECO:0000256" key="2">
    <source>
        <dbReference type="ARBA" id="ARBA00022468"/>
    </source>
</evidence>
<dbReference type="PROSITE" id="PS00018">
    <property type="entry name" value="EF_HAND_1"/>
    <property type="match status" value="1"/>
</dbReference>
<sequence>MWLKPEEVLLKNALKLWVTEKSNDYFILQRRRGHGDSSAGLTGLLVGTLDTVFDSTAKVAPYRILHQTPDSQVYWNIACGASLEEISQHWDWLQLNIMRTLSVFDSGDDITSFVQGKIRGLIVEEDKVSEADPERFREAALRFERLFSLPKKEKLVTYFSCSYWKGRVPNQGWIYLSTNFLCFYSYLLGNEVKLVFSWCEVSRLERSSSVLLTECIRVCVKEEDHYFSMFLRLQHTYELMQQLADYSIARMFDKETYNTQHPLRDPLHITQRSLEAHMRSQAFRSFFRLPRNENLCEVHECFLWLPFSHTHTLGKICVSERYACFSSQDGNQCTVIIPLCEVVSVEVLNRSSRALSVCVRGKRAFRFSEVRDLDHLASTIRKCVTSSSPQHSHSAQLSLCDDEEEMMVGQVLVPVPAVSTEALMNVFHPHDAENLDPKMLKERMKEQSWQIHFAEYGRGSAMFRTRKTRELVARGLPETLRGELWMLFSGAVNEMAAHPGYYASLVDESVSSSIACDEIERDLHRSLPEHPAFQSDRGISALRRVLTAYANHNPAIGYCQAMNILASVLLLYASEEEAFWLLVSVCERMLPDYFNRRIIGALVDQAVFEEMMRDHLSQLTDHMTELSFLSSLSLSWFLTLFISVLAIESSVSVLDCFFYDGIRFILQLALTVIHHNMSRLLRCHDDAEAVTALNRFFDGVVNKDSPLPATVQQATAVTNHRADQDTVDISDLIREAYERFSDITWEDVENMRKRNKLYVIHTLEETTKQNVLRVVAQDVKFDISHLEELYLLFKRQHFLSCYWSVCSPALQNHDPSLPYLDQYQLDLDQFSSLFTLLLPWKHAHKHTLVHSAFQLADDNGDGLVNFKEFISLLDILYNGSFTEKLKFLFKLHLDQEHADDGVIKKSPERARGKVDLQEYLKQWHDELQKKEENIKDLPRIKQAEFVLLSKTLYNIFHGDEEEELLYRAVARVTSLLLRMEEAGRKLQNSPSRPAPQATPQAPQTTPTTQQEGNISPQTPSSLTTDHSPSPDTGSASSDTSSPTGTGSSAQTTPPDTPSSSDVSSDWSFSFEQILASLLNEPCVVTFFERTTDTHTLITYAHTHQLTSAL</sequence>
<dbReference type="GO" id="GO:0005509">
    <property type="term" value="F:calcium ion binding"/>
    <property type="evidence" value="ECO:0007669"/>
    <property type="project" value="InterPro"/>
</dbReference>
<dbReference type="InterPro" id="IPR011993">
    <property type="entry name" value="PH-like_dom_sf"/>
</dbReference>
<keyword evidence="4" id="KW-0479">Metal-binding</keyword>
<keyword evidence="6" id="KW-0106">Calcium</keyword>
<dbReference type="InterPro" id="IPR011992">
    <property type="entry name" value="EF-hand-dom_pair"/>
</dbReference>